<dbReference type="Proteomes" id="UP000242381">
    <property type="component" value="Unassembled WGS sequence"/>
</dbReference>
<proteinExistence type="predicted"/>
<dbReference type="OMA" id="APPAVYC"/>
<protein>
    <submittedName>
        <fullName evidence="1">Uncharacterized protein</fullName>
    </submittedName>
</protein>
<dbReference type="EMBL" id="KV921285">
    <property type="protein sequence ID" value="ORE21032.1"/>
    <property type="molecule type" value="Genomic_DNA"/>
</dbReference>
<name>A0A1X0S9S7_RHIZD</name>
<organism evidence="1 2">
    <name type="scientific">Rhizopus microsporus</name>
    <dbReference type="NCBI Taxonomy" id="58291"/>
    <lineage>
        <taxon>Eukaryota</taxon>
        <taxon>Fungi</taxon>
        <taxon>Fungi incertae sedis</taxon>
        <taxon>Mucoromycota</taxon>
        <taxon>Mucoromycotina</taxon>
        <taxon>Mucoromycetes</taxon>
        <taxon>Mucorales</taxon>
        <taxon>Mucorineae</taxon>
        <taxon>Rhizopodaceae</taxon>
        <taxon>Rhizopus</taxon>
    </lineage>
</organism>
<dbReference type="AlphaFoldDB" id="A0A1X0S9S7"/>
<accession>A0A1X0S9S7</accession>
<reference evidence="1 2" key="1">
    <citation type="journal article" date="2016" name="Proc. Natl. Acad. Sci. U.S.A.">
        <title>Lipid metabolic changes in an early divergent fungus govern the establishment of a mutualistic symbiosis with endobacteria.</title>
        <authorList>
            <person name="Lastovetsky O.A."/>
            <person name="Gaspar M.L."/>
            <person name="Mondo S.J."/>
            <person name="LaButti K.M."/>
            <person name="Sandor L."/>
            <person name="Grigoriev I.V."/>
            <person name="Henry S.A."/>
            <person name="Pawlowska T.E."/>
        </authorList>
    </citation>
    <scope>NUCLEOTIDE SEQUENCE [LARGE SCALE GENOMIC DNA]</scope>
    <source>
        <strain evidence="1 2">ATCC 11559</strain>
    </source>
</reference>
<dbReference type="VEuPathDB" id="FungiDB:BCV72DRAFT_66703"/>
<evidence type="ECO:0000313" key="1">
    <source>
        <dbReference type="EMBL" id="ORE21032.1"/>
    </source>
</evidence>
<sequence>MLPDQRTSFYDALPMLNSWYESKPIKQEPPKQRTCLVSFSSEPPTVHTCKIKRPDIQRRTSSSDSGN</sequence>
<gene>
    <name evidence="1" type="ORF">BCV71DRAFT_174711</name>
</gene>
<evidence type="ECO:0000313" key="2">
    <source>
        <dbReference type="Proteomes" id="UP000242381"/>
    </source>
</evidence>